<evidence type="ECO:0000256" key="5">
    <source>
        <dbReference type="ARBA" id="ARBA00022989"/>
    </source>
</evidence>
<evidence type="ECO:0000313" key="10">
    <source>
        <dbReference type="Proteomes" id="UP000602745"/>
    </source>
</evidence>
<protein>
    <submittedName>
        <fullName evidence="9">SLC13 family permease</fullName>
    </submittedName>
</protein>
<dbReference type="SUPFAM" id="SSF116726">
    <property type="entry name" value="TrkA C-terminal domain-like"/>
    <property type="match status" value="2"/>
</dbReference>
<feature type="domain" description="RCK C-terminal" evidence="8">
    <location>
        <begin position="300"/>
        <end position="385"/>
    </location>
</feature>
<keyword evidence="6 7" id="KW-0472">Membrane</keyword>
<dbReference type="GO" id="GO:0008324">
    <property type="term" value="F:monoatomic cation transmembrane transporter activity"/>
    <property type="evidence" value="ECO:0007669"/>
    <property type="project" value="InterPro"/>
</dbReference>
<evidence type="ECO:0000256" key="3">
    <source>
        <dbReference type="ARBA" id="ARBA00022692"/>
    </source>
</evidence>
<gene>
    <name evidence="9" type="ORF">GCM10007276_11210</name>
</gene>
<feature type="domain" description="RCK C-terminal" evidence="8">
    <location>
        <begin position="208"/>
        <end position="292"/>
    </location>
</feature>
<proteinExistence type="predicted"/>
<dbReference type="EMBL" id="BMCP01000001">
    <property type="protein sequence ID" value="GGE35504.1"/>
    <property type="molecule type" value="Genomic_DNA"/>
</dbReference>
<keyword evidence="10" id="KW-1185">Reference proteome</keyword>
<feature type="transmembrane region" description="Helical" evidence="7">
    <location>
        <begin position="400"/>
        <end position="416"/>
    </location>
</feature>
<dbReference type="RefSeq" id="WP_188408675.1">
    <property type="nucleotide sequence ID" value="NZ_BMCP01000001.1"/>
</dbReference>
<evidence type="ECO:0000256" key="2">
    <source>
        <dbReference type="ARBA" id="ARBA00022448"/>
    </source>
</evidence>
<evidence type="ECO:0000313" key="9">
    <source>
        <dbReference type="EMBL" id="GGE35504.1"/>
    </source>
</evidence>
<dbReference type="Pfam" id="PF02080">
    <property type="entry name" value="TrkA_C"/>
    <property type="match status" value="1"/>
</dbReference>
<reference evidence="9" key="2">
    <citation type="submission" date="2020-09" db="EMBL/GenBank/DDBJ databases">
        <authorList>
            <person name="Sun Q."/>
            <person name="Sedlacek I."/>
        </authorList>
    </citation>
    <scope>NUCLEOTIDE SEQUENCE</scope>
    <source>
        <strain evidence="9">CCM 7684</strain>
    </source>
</reference>
<sequence>MTFEQWAAFAILAGSLVLFVWDRIRYDIVALIALMAVIACGLVPMDEAFLGFAHPATITVAAVLIISRGMQNAGIVDVATQVTAPFSGKPIQQLLVQTLMVTFLSAFMNNVGALALMLPVALRNCYRDGYPPAWSLMPLAFGSVLGGLITLIGTPPNIIISGFRERAVGEPFAMFDFAPVGIPVAIAGVIYLAFIGWRLVPKNRRGSSESQNLFDIADYLTEVEVLEGSNVIDMRVQEVEALFENDVTVVSILRGGGSRLAPGGYAKVQQGDVLVLEGAPDSLKKIIDTSGLALSADVEIDTQDLSSDETALVEAIVARRSRLIGSSAGSLRMRTTFGVNMLAVAREGRRLDDRLRDVRFRFGDILLLQGPAQTMTETLSEMGCLPLKERSVGIGRPRRLALASGIFFIAVAALVADLVPAHIGFTAAALALVLTNIVAPDEAYEAIDWPVIILLGAFGPVGTAMEATGSAELVAGWITAATGGLAPVWTLTLLMVVTMWLSDILNNNATAFIMAPIALGIAQGLGVNPDPFLMAIAIGASCAFLTPIGHQSSTLVWEPGGYKFLDFTIVGLPLEAICVAVSVPLILLFWPF</sequence>
<evidence type="ECO:0000259" key="8">
    <source>
        <dbReference type="PROSITE" id="PS51202"/>
    </source>
</evidence>
<dbReference type="GO" id="GO:0006813">
    <property type="term" value="P:potassium ion transport"/>
    <property type="evidence" value="ECO:0007669"/>
    <property type="project" value="InterPro"/>
</dbReference>
<dbReference type="PANTHER" id="PTHR43652:SF2">
    <property type="entry name" value="BASIC AMINO ACID ANTIPORTER YFCC-RELATED"/>
    <property type="match status" value="1"/>
</dbReference>
<feature type="transmembrane region" description="Helical" evidence="7">
    <location>
        <begin position="6"/>
        <end position="21"/>
    </location>
</feature>
<feature type="transmembrane region" description="Helical" evidence="7">
    <location>
        <begin position="422"/>
        <end position="439"/>
    </location>
</feature>
<feature type="transmembrane region" description="Helical" evidence="7">
    <location>
        <begin position="446"/>
        <end position="465"/>
    </location>
</feature>
<dbReference type="Pfam" id="PF03600">
    <property type="entry name" value="CitMHS"/>
    <property type="match status" value="1"/>
</dbReference>
<dbReference type="PROSITE" id="PS51202">
    <property type="entry name" value="RCK_C"/>
    <property type="match status" value="2"/>
</dbReference>
<dbReference type="InterPro" id="IPR004680">
    <property type="entry name" value="Cit_transptr-like_dom"/>
</dbReference>
<dbReference type="CDD" id="cd01115">
    <property type="entry name" value="SLC13_permease"/>
    <property type="match status" value="1"/>
</dbReference>
<evidence type="ECO:0000256" key="7">
    <source>
        <dbReference type="SAM" id="Phobius"/>
    </source>
</evidence>
<keyword evidence="5 7" id="KW-1133">Transmembrane helix</keyword>
<feature type="transmembrane region" description="Helical" evidence="7">
    <location>
        <begin position="508"/>
        <end position="526"/>
    </location>
</feature>
<organism evidence="9 10">
    <name type="scientific">Agaricicola taiwanensis</name>
    <dbReference type="NCBI Taxonomy" id="591372"/>
    <lineage>
        <taxon>Bacteria</taxon>
        <taxon>Pseudomonadati</taxon>
        <taxon>Pseudomonadota</taxon>
        <taxon>Alphaproteobacteria</taxon>
        <taxon>Rhodobacterales</taxon>
        <taxon>Paracoccaceae</taxon>
        <taxon>Agaricicola</taxon>
    </lineage>
</organism>
<dbReference type="InterPro" id="IPR006037">
    <property type="entry name" value="RCK_C"/>
</dbReference>
<evidence type="ECO:0000256" key="4">
    <source>
        <dbReference type="ARBA" id="ARBA00022737"/>
    </source>
</evidence>
<reference evidence="9" key="1">
    <citation type="journal article" date="2014" name="Int. J. Syst. Evol. Microbiol.">
        <title>Complete genome sequence of Corynebacterium casei LMG S-19264T (=DSM 44701T), isolated from a smear-ripened cheese.</title>
        <authorList>
            <consortium name="US DOE Joint Genome Institute (JGI-PGF)"/>
            <person name="Walter F."/>
            <person name="Albersmeier A."/>
            <person name="Kalinowski J."/>
            <person name="Ruckert C."/>
        </authorList>
    </citation>
    <scope>NUCLEOTIDE SEQUENCE</scope>
    <source>
        <strain evidence="9">CCM 7684</strain>
    </source>
</reference>
<feature type="transmembrane region" description="Helical" evidence="7">
    <location>
        <begin position="94"/>
        <end position="118"/>
    </location>
</feature>
<feature type="transmembrane region" description="Helical" evidence="7">
    <location>
        <begin position="477"/>
        <end position="501"/>
    </location>
</feature>
<name>A0A8J2VQ79_9RHOB</name>
<feature type="transmembrane region" description="Helical" evidence="7">
    <location>
        <begin position="139"/>
        <end position="160"/>
    </location>
</feature>
<dbReference type="AlphaFoldDB" id="A0A8J2VQ79"/>
<comment type="caution">
    <text evidence="9">The sequence shown here is derived from an EMBL/GenBank/DDBJ whole genome shotgun (WGS) entry which is preliminary data.</text>
</comment>
<keyword evidence="2" id="KW-0813">Transport</keyword>
<keyword evidence="3 7" id="KW-0812">Transmembrane</keyword>
<dbReference type="GO" id="GO:0005886">
    <property type="term" value="C:plasma membrane"/>
    <property type="evidence" value="ECO:0007669"/>
    <property type="project" value="TreeGrafter"/>
</dbReference>
<dbReference type="Proteomes" id="UP000602745">
    <property type="component" value="Unassembled WGS sequence"/>
</dbReference>
<dbReference type="InterPro" id="IPR036721">
    <property type="entry name" value="RCK_C_sf"/>
</dbReference>
<dbReference type="PANTHER" id="PTHR43652">
    <property type="entry name" value="BASIC AMINO ACID ANTIPORTER YFCC-RELATED"/>
    <property type="match status" value="1"/>
</dbReference>
<feature type="transmembrane region" description="Helical" evidence="7">
    <location>
        <begin position="28"/>
        <end position="45"/>
    </location>
</feature>
<feature type="transmembrane region" description="Helical" evidence="7">
    <location>
        <begin position="180"/>
        <end position="200"/>
    </location>
</feature>
<dbReference type="InterPro" id="IPR051679">
    <property type="entry name" value="DASS-Related_Transporters"/>
</dbReference>
<feature type="transmembrane region" description="Helical" evidence="7">
    <location>
        <begin position="564"/>
        <end position="590"/>
    </location>
</feature>
<dbReference type="Gene3D" id="3.30.70.1450">
    <property type="entry name" value="Regulator of K+ conductance, C-terminal domain"/>
    <property type="match status" value="2"/>
</dbReference>
<accession>A0A8J2VQ79</accession>
<evidence type="ECO:0000256" key="6">
    <source>
        <dbReference type="ARBA" id="ARBA00023136"/>
    </source>
</evidence>
<keyword evidence="4" id="KW-0677">Repeat</keyword>
<comment type="subcellular location">
    <subcellularLocation>
        <location evidence="1">Membrane</location>
        <topology evidence="1">Multi-pass membrane protein</topology>
    </subcellularLocation>
</comment>
<evidence type="ECO:0000256" key="1">
    <source>
        <dbReference type="ARBA" id="ARBA00004141"/>
    </source>
</evidence>